<dbReference type="SFLD" id="SFLDS00003">
    <property type="entry name" value="Haloacid_Dehalogenase"/>
    <property type="match status" value="1"/>
</dbReference>
<proteinExistence type="predicted"/>
<sequence length="214" mass="24110">MNKITGIIFDMDNTLLCSKIDFIGMKKETFHFLVTRGLLPVELNLTNHTTSTLIEEAVRTNQLTEELLEELWAIPKKYEVSGMQNAKLESGVIELLEQLKGKYRLVVVTNNALEAAEAALKDNNIYDYFDCIVGREMVGALKPLPDGFQYILNRYNSTSSKDWISVGDSWIDGKASAEAGIQFISYHGDILKMNSMGVFPSADLMDIRELLQYV</sequence>
<dbReference type="SFLD" id="SFLDG01129">
    <property type="entry name" value="C1.5:_HAD__Beta-PGM__Phosphata"/>
    <property type="match status" value="1"/>
</dbReference>
<dbReference type="GO" id="GO:0006281">
    <property type="term" value="P:DNA repair"/>
    <property type="evidence" value="ECO:0007669"/>
    <property type="project" value="TreeGrafter"/>
</dbReference>
<protein>
    <submittedName>
        <fullName evidence="1">Phosphoglycolate phosphatase</fullName>
    </submittedName>
</protein>
<dbReference type="InterPro" id="IPR050155">
    <property type="entry name" value="HAD-like_hydrolase_sf"/>
</dbReference>
<organism evidence="1 2">
    <name type="scientific">Fontibacillus panacisegetis</name>
    <dbReference type="NCBI Taxonomy" id="670482"/>
    <lineage>
        <taxon>Bacteria</taxon>
        <taxon>Bacillati</taxon>
        <taxon>Bacillota</taxon>
        <taxon>Bacilli</taxon>
        <taxon>Bacillales</taxon>
        <taxon>Paenibacillaceae</taxon>
        <taxon>Fontibacillus</taxon>
    </lineage>
</organism>
<dbReference type="InterPro" id="IPR036412">
    <property type="entry name" value="HAD-like_sf"/>
</dbReference>
<dbReference type="PANTHER" id="PTHR43434">
    <property type="entry name" value="PHOSPHOGLYCOLATE PHOSPHATASE"/>
    <property type="match status" value="1"/>
</dbReference>
<dbReference type="Pfam" id="PF13419">
    <property type="entry name" value="HAD_2"/>
    <property type="match status" value="1"/>
</dbReference>
<name>A0A1G7KNP3_9BACL</name>
<dbReference type="Gene3D" id="1.10.150.730">
    <property type="match status" value="1"/>
</dbReference>
<reference evidence="1 2" key="1">
    <citation type="submission" date="2016-10" db="EMBL/GenBank/DDBJ databases">
        <authorList>
            <person name="de Groot N.N."/>
        </authorList>
    </citation>
    <scope>NUCLEOTIDE SEQUENCE [LARGE SCALE GENOMIC DNA]</scope>
    <source>
        <strain evidence="1 2">DSM 28129</strain>
    </source>
</reference>
<evidence type="ECO:0000313" key="2">
    <source>
        <dbReference type="Proteomes" id="UP000198972"/>
    </source>
</evidence>
<accession>A0A1G7KNP3</accession>
<dbReference type="InterPro" id="IPR023214">
    <property type="entry name" value="HAD_sf"/>
</dbReference>
<dbReference type="PANTHER" id="PTHR43434:SF1">
    <property type="entry name" value="PHOSPHOGLYCOLATE PHOSPHATASE"/>
    <property type="match status" value="1"/>
</dbReference>
<dbReference type="STRING" id="670482.SAMN04488542_11016"/>
<dbReference type="InterPro" id="IPR006439">
    <property type="entry name" value="HAD-SF_hydro_IA"/>
</dbReference>
<dbReference type="EMBL" id="FNBG01000010">
    <property type="protein sequence ID" value="SDF38832.1"/>
    <property type="molecule type" value="Genomic_DNA"/>
</dbReference>
<dbReference type="Proteomes" id="UP000198972">
    <property type="component" value="Unassembled WGS sequence"/>
</dbReference>
<dbReference type="SUPFAM" id="SSF56784">
    <property type="entry name" value="HAD-like"/>
    <property type="match status" value="1"/>
</dbReference>
<gene>
    <name evidence="1" type="ORF">SAMN04488542_11016</name>
</gene>
<dbReference type="InterPro" id="IPR041492">
    <property type="entry name" value="HAD_2"/>
</dbReference>
<dbReference type="AlphaFoldDB" id="A0A1G7KNP3"/>
<evidence type="ECO:0000313" key="1">
    <source>
        <dbReference type="EMBL" id="SDF38832.1"/>
    </source>
</evidence>
<dbReference type="Gene3D" id="3.40.50.1000">
    <property type="entry name" value="HAD superfamily/HAD-like"/>
    <property type="match status" value="1"/>
</dbReference>
<dbReference type="NCBIfam" id="TIGR01549">
    <property type="entry name" value="HAD-SF-IA-v1"/>
    <property type="match status" value="1"/>
</dbReference>
<keyword evidence="2" id="KW-1185">Reference proteome</keyword>
<dbReference type="RefSeq" id="WP_245742331.1">
    <property type="nucleotide sequence ID" value="NZ_FNBG01000010.1"/>
</dbReference>
<dbReference type="GO" id="GO:0008967">
    <property type="term" value="F:phosphoglycolate phosphatase activity"/>
    <property type="evidence" value="ECO:0007669"/>
    <property type="project" value="TreeGrafter"/>
</dbReference>